<accession>A0ABW6K4Q3</accession>
<dbReference type="Proteomes" id="UP001601058">
    <property type="component" value="Unassembled WGS sequence"/>
</dbReference>
<protein>
    <submittedName>
        <fullName evidence="1">Uncharacterized protein</fullName>
    </submittedName>
</protein>
<organism evidence="1 2">
    <name type="scientific">Cytobacillus mangrovibacter</name>
    <dbReference type="NCBI Taxonomy" id="3299024"/>
    <lineage>
        <taxon>Bacteria</taxon>
        <taxon>Bacillati</taxon>
        <taxon>Bacillota</taxon>
        <taxon>Bacilli</taxon>
        <taxon>Bacillales</taxon>
        <taxon>Bacillaceae</taxon>
        <taxon>Cytobacillus</taxon>
    </lineage>
</organism>
<name>A0ABW6K4Q3_9BACI</name>
<gene>
    <name evidence="1" type="ORF">ACFYKT_16550</name>
</gene>
<evidence type="ECO:0000313" key="1">
    <source>
        <dbReference type="EMBL" id="MFE8697953.1"/>
    </source>
</evidence>
<keyword evidence="2" id="KW-1185">Reference proteome</keyword>
<comment type="caution">
    <text evidence="1">The sequence shown here is derived from an EMBL/GenBank/DDBJ whole genome shotgun (WGS) entry which is preliminary data.</text>
</comment>
<sequence length="61" mass="6884">MARRVVETNAASLDRELLQVIVIYEEGVSKQDIRKENPYSKKHGVLYQSAGAYEFKGLVAN</sequence>
<evidence type="ECO:0000313" key="2">
    <source>
        <dbReference type="Proteomes" id="UP001601058"/>
    </source>
</evidence>
<proteinExistence type="predicted"/>
<dbReference type="EMBL" id="JBIACJ010000009">
    <property type="protein sequence ID" value="MFE8697953.1"/>
    <property type="molecule type" value="Genomic_DNA"/>
</dbReference>
<reference evidence="1 2" key="1">
    <citation type="submission" date="2024-08" db="EMBL/GenBank/DDBJ databases">
        <title>Two novel Cytobacillus novel species.</title>
        <authorList>
            <person name="Liu G."/>
        </authorList>
    </citation>
    <scope>NUCLEOTIDE SEQUENCE [LARGE SCALE GENOMIC DNA]</scope>
    <source>
        <strain evidence="1 2">FJAT-53684</strain>
    </source>
</reference>
<dbReference type="RefSeq" id="WP_389221883.1">
    <property type="nucleotide sequence ID" value="NZ_JBIACJ010000009.1"/>
</dbReference>